<dbReference type="Gene3D" id="3.40.50.1380">
    <property type="entry name" value="Methylglyoxal synthase-like domain"/>
    <property type="match status" value="1"/>
</dbReference>
<dbReference type="NCBIfam" id="TIGR00355">
    <property type="entry name" value="purH"/>
    <property type="match status" value="1"/>
</dbReference>
<sequence length="508" mass="55906">MSTTKKIQSALISVFSKDGLEPIVRKLHEQNVTLYSTGGTEDFIKNLGIPVVPVEDITSFPEILGGRVKTLHPKIFGGILNRQDNESDVQQMKEFDIPQIDLVIVDLYPFEKTVASGASEQDIIEKIDIGGISLIRAGAKNFKDTVIVASVNEYSLLLDLITEQNGSTTLENRRLFATKAFHVSSHYDGAIFNYFNTDETIYKESIADGQVLRYGENPHQKGFFFGDFDAMFKKVHGKELSYNNLLDVDAAVNLINEFKTDGPTFAILKHNNACGLASRKTISEAYLAALACDPTSAFGGVLISNTTIDLETALEINKLFCEVVIAPAYNNDAIEVLQEKKNRIILVQNEVELPVRQVRTCLNGLLIQDRNNITDNKEHLKTVTTKEPTAQEIEDLIFASKICKNTKSNTIVFAKNGTLISSGTGQTSRVDALIQAVDKAKAFGFDLNGASMASDAFFPFPDCVELAKKAGITAVIQPGGSIKDELSINYCNENNLAMVFTGTRHFKH</sequence>
<keyword evidence="7 8" id="KW-0511">Multifunctional enzyme</keyword>
<dbReference type="RefSeq" id="WP_193846507.1">
    <property type="nucleotide sequence ID" value="NZ_PRDM01000002.1"/>
</dbReference>
<dbReference type="GO" id="GO:0003937">
    <property type="term" value="F:IMP cyclohydrolase activity"/>
    <property type="evidence" value="ECO:0007669"/>
    <property type="project" value="UniProtKB-EC"/>
</dbReference>
<comment type="pathway">
    <text evidence="1 8">Purine metabolism; IMP biosynthesis via de novo pathway; IMP from 5-formamido-1-(5-phospho-D-ribosyl)imidazole-4-carboxamide: step 1/1.</text>
</comment>
<dbReference type="Pfam" id="PF01808">
    <property type="entry name" value="AICARFT_IMPCHas"/>
    <property type="match status" value="1"/>
</dbReference>
<keyword evidence="4 8" id="KW-0808">Transferase</keyword>
<evidence type="ECO:0000256" key="4">
    <source>
        <dbReference type="ARBA" id="ARBA00022679"/>
    </source>
</evidence>
<dbReference type="SMART" id="SM00851">
    <property type="entry name" value="MGS"/>
    <property type="match status" value="1"/>
</dbReference>
<comment type="domain">
    <text evidence="8">The IMP cyclohydrolase activity resides in the N-terminal region.</text>
</comment>
<dbReference type="Gene3D" id="3.40.140.20">
    <property type="match status" value="2"/>
</dbReference>
<comment type="similarity">
    <text evidence="3 8">Belongs to the PurH family.</text>
</comment>
<dbReference type="EMBL" id="PRDM01000002">
    <property type="protein sequence ID" value="MBE8725318.1"/>
    <property type="molecule type" value="Genomic_DNA"/>
</dbReference>
<comment type="catalytic activity">
    <reaction evidence="8">
        <text>IMP + H2O = 5-formamido-1-(5-phospho-D-ribosyl)imidazole-4-carboxamide</text>
        <dbReference type="Rhea" id="RHEA:18445"/>
        <dbReference type="ChEBI" id="CHEBI:15377"/>
        <dbReference type="ChEBI" id="CHEBI:58053"/>
        <dbReference type="ChEBI" id="CHEBI:58467"/>
        <dbReference type="EC" id="3.5.4.10"/>
    </reaction>
</comment>
<gene>
    <name evidence="8" type="primary">purH</name>
    <name evidence="10" type="ORF">C4F50_10200</name>
</gene>
<dbReference type="InterPro" id="IPR024051">
    <property type="entry name" value="AICAR_Tfase_dup_dom_sf"/>
</dbReference>
<dbReference type="HAMAP" id="MF_00139">
    <property type="entry name" value="PurH"/>
    <property type="match status" value="1"/>
</dbReference>
<organism evidence="10 11">
    <name type="scientific">Flavobacterium hungaricum</name>
    <dbReference type="NCBI Taxonomy" id="2082725"/>
    <lineage>
        <taxon>Bacteria</taxon>
        <taxon>Pseudomonadati</taxon>
        <taxon>Bacteroidota</taxon>
        <taxon>Flavobacteriia</taxon>
        <taxon>Flavobacteriales</taxon>
        <taxon>Flavobacteriaceae</taxon>
        <taxon>Flavobacterium</taxon>
    </lineage>
</organism>
<comment type="caution">
    <text evidence="10">The sequence shown here is derived from an EMBL/GenBank/DDBJ whole genome shotgun (WGS) entry which is preliminary data.</text>
</comment>
<dbReference type="PROSITE" id="PS51855">
    <property type="entry name" value="MGS"/>
    <property type="match status" value="1"/>
</dbReference>
<proteinExistence type="inferred from homology"/>
<evidence type="ECO:0000256" key="8">
    <source>
        <dbReference type="HAMAP-Rule" id="MF_00139"/>
    </source>
</evidence>
<keyword evidence="5 8" id="KW-0658">Purine biosynthesis</keyword>
<dbReference type="InterPro" id="IPR002695">
    <property type="entry name" value="PurH-like"/>
</dbReference>
<dbReference type="CDD" id="cd01421">
    <property type="entry name" value="IMPCH"/>
    <property type="match status" value="1"/>
</dbReference>
<evidence type="ECO:0000256" key="3">
    <source>
        <dbReference type="ARBA" id="ARBA00007667"/>
    </source>
</evidence>
<evidence type="ECO:0000313" key="10">
    <source>
        <dbReference type="EMBL" id="MBE8725318.1"/>
    </source>
</evidence>
<dbReference type="Proteomes" id="UP000640614">
    <property type="component" value="Unassembled WGS sequence"/>
</dbReference>
<reference evidence="10 11" key="1">
    <citation type="submission" date="2018-07" db="EMBL/GenBank/DDBJ databases">
        <title>Genome assembly of strain KB82.</title>
        <authorList>
            <person name="Kukolya J."/>
            <person name="Horvath B."/>
            <person name="Nagy I."/>
            <person name="Toth A."/>
        </authorList>
    </citation>
    <scope>NUCLEOTIDE SEQUENCE [LARGE SCALE GENOMIC DNA]</scope>
    <source>
        <strain evidence="10 11">Kb82</strain>
    </source>
</reference>
<evidence type="ECO:0000256" key="2">
    <source>
        <dbReference type="ARBA" id="ARBA00004954"/>
    </source>
</evidence>
<dbReference type="SMART" id="SM00798">
    <property type="entry name" value="AICARFT_IMPCHas"/>
    <property type="match status" value="1"/>
</dbReference>
<evidence type="ECO:0000313" key="11">
    <source>
        <dbReference type="Proteomes" id="UP000640614"/>
    </source>
</evidence>
<evidence type="ECO:0000256" key="5">
    <source>
        <dbReference type="ARBA" id="ARBA00022755"/>
    </source>
</evidence>
<evidence type="ECO:0000259" key="9">
    <source>
        <dbReference type="PROSITE" id="PS51855"/>
    </source>
</evidence>
<dbReference type="InterPro" id="IPR036914">
    <property type="entry name" value="MGS-like_dom_sf"/>
</dbReference>
<accession>A0ABR9TIZ2</accession>
<dbReference type="SUPFAM" id="SSF52335">
    <property type="entry name" value="Methylglyoxal synthase-like"/>
    <property type="match status" value="1"/>
</dbReference>
<comment type="catalytic activity">
    <reaction evidence="8">
        <text>(6R)-10-formyltetrahydrofolate + 5-amino-1-(5-phospho-beta-D-ribosyl)imidazole-4-carboxamide = 5-formamido-1-(5-phospho-D-ribosyl)imidazole-4-carboxamide + (6S)-5,6,7,8-tetrahydrofolate</text>
        <dbReference type="Rhea" id="RHEA:22192"/>
        <dbReference type="ChEBI" id="CHEBI:57453"/>
        <dbReference type="ChEBI" id="CHEBI:58467"/>
        <dbReference type="ChEBI" id="CHEBI:58475"/>
        <dbReference type="ChEBI" id="CHEBI:195366"/>
        <dbReference type="EC" id="2.1.2.3"/>
    </reaction>
</comment>
<comment type="pathway">
    <text evidence="2 8">Purine metabolism; IMP biosynthesis via de novo pathway; 5-formamido-1-(5-phospho-D-ribosyl)imidazole-4-carboxamide from 5-amino-1-(5-phospho-D-ribosyl)imidazole-4-carboxamide (10-formyl THF route): step 1/1.</text>
</comment>
<dbReference type="Pfam" id="PF02142">
    <property type="entry name" value="MGS"/>
    <property type="match status" value="1"/>
</dbReference>
<evidence type="ECO:0000256" key="1">
    <source>
        <dbReference type="ARBA" id="ARBA00004844"/>
    </source>
</evidence>
<dbReference type="NCBIfam" id="NF002049">
    <property type="entry name" value="PRK00881.1"/>
    <property type="match status" value="1"/>
</dbReference>
<dbReference type="InterPro" id="IPR011607">
    <property type="entry name" value="MGS-like_dom"/>
</dbReference>
<dbReference type="EC" id="2.1.2.3" evidence="8"/>
<name>A0ABR9TIZ2_9FLAO</name>
<dbReference type="PIRSF" id="PIRSF000414">
    <property type="entry name" value="AICARFT_IMPCHas"/>
    <property type="match status" value="1"/>
</dbReference>
<keyword evidence="6 8" id="KW-0378">Hydrolase</keyword>
<dbReference type="PANTHER" id="PTHR11692">
    <property type="entry name" value="BIFUNCTIONAL PURINE BIOSYNTHESIS PROTEIN PURH"/>
    <property type="match status" value="1"/>
</dbReference>
<dbReference type="InterPro" id="IPR016193">
    <property type="entry name" value="Cytidine_deaminase-like"/>
</dbReference>
<protein>
    <recommendedName>
        <fullName evidence="8">Bifunctional purine biosynthesis protein PurH</fullName>
    </recommendedName>
    <domain>
        <recommendedName>
            <fullName evidence="8">Phosphoribosylaminoimidazolecarboxamide formyltransferase</fullName>
            <ecNumber evidence="8">2.1.2.3</ecNumber>
        </recommendedName>
        <alternativeName>
            <fullName evidence="8">AICAR transformylase</fullName>
        </alternativeName>
    </domain>
    <domain>
        <recommendedName>
            <fullName evidence="8">IMP cyclohydrolase</fullName>
            <ecNumber evidence="8">3.5.4.10</ecNumber>
        </recommendedName>
        <alternativeName>
            <fullName evidence="8">ATIC</fullName>
        </alternativeName>
        <alternativeName>
            <fullName evidence="8">IMP synthase</fullName>
        </alternativeName>
        <alternativeName>
            <fullName evidence="8">Inosinicase</fullName>
        </alternativeName>
    </domain>
</protein>
<feature type="domain" description="MGS-like" evidence="9">
    <location>
        <begin position="1"/>
        <end position="149"/>
    </location>
</feature>
<evidence type="ECO:0000256" key="6">
    <source>
        <dbReference type="ARBA" id="ARBA00022801"/>
    </source>
</evidence>
<keyword evidence="11" id="KW-1185">Reference proteome</keyword>
<dbReference type="SUPFAM" id="SSF53927">
    <property type="entry name" value="Cytidine deaminase-like"/>
    <property type="match status" value="1"/>
</dbReference>
<dbReference type="EC" id="3.5.4.10" evidence="8"/>
<evidence type="ECO:0000256" key="7">
    <source>
        <dbReference type="ARBA" id="ARBA00023268"/>
    </source>
</evidence>
<dbReference type="PANTHER" id="PTHR11692:SF0">
    <property type="entry name" value="BIFUNCTIONAL PURINE BIOSYNTHESIS PROTEIN ATIC"/>
    <property type="match status" value="1"/>
</dbReference>
<dbReference type="GO" id="GO:0004643">
    <property type="term" value="F:phosphoribosylaminoimidazolecarboxamide formyltransferase activity"/>
    <property type="evidence" value="ECO:0007669"/>
    <property type="project" value="UniProtKB-EC"/>
</dbReference>